<comment type="caution">
    <text evidence="1">The sequence shown here is derived from an EMBL/GenBank/DDBJ whole genome shotgun (WGS) entry which is preliminary data.</text>
</comment>
<proteinExistence type="predicted"/>
<reference evidence="2" key="1">
    <citation type="journal article" date="2019" name="Int. J. Syst. Evol. Microbiol.">
        <title>The Global Catalogue of Microorganisms (GCM) 10K type strain sequencing project: providing services to taxonomists for standard genome sequencing and annotation.</title>
        <authorList>
            <consortium name="The Broad Institute Genomics Platform"/>
            <consortium name="The Broad Institute Genome Sequencing Center for Infectious Disease"/>
            <person name="Wu L."/>
            <person name="Ma J."/>
        </authorList>
    </citation>
    <scope>NUCLEOTIDE SEQUENCE [LARGE SCALE GENOMIC DNA]</scope>
    <source>
        <strain evidence="2">CCM 7491</strain>
    </source>
</reference>
<dbReference type="Proteomes" id="UP001595681">
    <property type="component" value="Unassembled WGS sequence"/>
</dbReference>
<gene>
    <name evidence="1" type="ORF">ACFOKF_22970</name>
</gene>
<accession>A0ABV7NKH3</accession>
<name>A0ABV7NKH3_9SPHN</name>
<dbReference type="EMBL" id="JBHRVU010000005">
    <property type="protein sequence ID" value="MFC3444014.1"/>
    <property type="molecule type" value="Genomic_DNA"/>
</dbReference>
<evidence type="ECO:0000313" key="2">
    <source>
        <dbReference type="Proteomes" id="UP001595681"/>
    </source>
</evidence>
<dbReference type="RefSeq" id="WP_380798917.1">
    <property type="nucleotide sequence ID" value="NZ_JBHRVU010000005.1"/>
</dbReference>
<sequence>MTHNLLIITAALLLTAATSPQPDRPAPAKAPVPSFSCASARTAVEKAVCADPALSSADREMASLFALARTSAFGNGPSNELATQRQTLKDMRSCEGMARSLPIGKCLAPLYARRNFELATAILTREPDKANPVLRRDGTGFAPILEVIALWAAEPVDASWSVPERATSRKRIVALLSPYLTALQSDESQSFGWSILSRPSGDDPVVSHINDIFRSDRHFAAFLNVLGPYLSEEKEAGIMLRDLPCSAIIRHPDLLNATGAVFGSTMDNFVFRTDCARTLPPLPALSQLDRKILNNWPACDGTIRFAAYRAYAVALDAARLGQSTGTQADENGRPRVVAASGIDSARAELTGYYVKYLAKSPEDAKRLASDTIGAILSSAHSCGT</sequence>
<keyword evidence="2" id="KW-1185">Reference proteome</keyword>
<protein>
    <submittedName>
        <fullName evidence="1">Lysozyme inhibitor LprI family protein</fullName>
    </submittedName>
</protein>
<evidence type="ECO:0000313" key="1">
    <source>
        <dbReference type="EMBL" id="MFC3444014.1"/>
    </source>
</evidence>
<organism evidence="1 2">
    <name type="scientific">Sphingobium rhizovicinum</name>
    <dbReference type="NCBI Taxonomy" id="432308"/>
    <lineage>
        <taxon>Bacteria</taxon>
        <taxon>Pseudomonadati</taxon>
        <taxon>Pseudomonadota</taxon>
        <taxon>Alphaproteobacteria</taxon>
        <taxon>Sphingomonadales</taxon>
        <taxon>Sphingomonadaceae</taxon>
        <taxon>Sphingobium</taxon>
    </lineage>
</organism>